<evidence type="ECO:0000256" key="1">
    <source>
        <dbReference type="SAM" id="MobiDB-lite"/>
    </source>
</evidence>
<reference evidence="2 3" key="1">
    <citation type="submission" date="2017-06" db="EMBL/GenBank/DDBJ databases">
        <authorList>
            <person name="Kim H.J."/>
            <person name="Triplett B.A."/>
        </authorList>
    </citation>
    <scope>NUCLEOTIDE SEQUENCE [LARGE SCALE GENOMIC DNA]</scope>
    <source>
        <strain evidence="2">FRACA_ARgP5</strain>
    </source>
</reference>
<evidence type="ECO:0000313" key="2">
    <source>
        <dbReference type="EMBL" id="SNQ49691.1"/>
    </source>
</evidence>
<dbReference type="AlphaFoldDB" id="A0A2I2KVK2"/>
<name>A0A2I2KVK2_9ACTN</name>
<feature type="region of interest" description="Disordered" evidence="1">
    <location>
        <begin position="1"/>
        <end position="45"/>
    </location>
</feature>
<keyword evidence="3" id="KW-1185">Reference proteome</keyword>
<proteinExistence type="predicted"/>
<protein>
    <submittedName>
        <fullName evidence="2">Uncharacterized protein</fullName>
    </submittedName>
</protein>
<accession>A0A2I2KVK2</accession>
<evidence type="ECO:0000313" key="3">
    <source>
        <dbReference type="Proteomes" id="UP000234331"/>
    </source>
</evidence>
<feature type="compositionally biased region" description="Basic and acidic residues" evidence="1">
    <location>
        <begin position="1"/>
        <end position="17"/>
    </location>
</feature>
<dbReference type="Proteomes" id="UP000234331">
    <property type="component" value="Unassembled WGS sequence"/>
</dbReference>
<dbReference type="EMBL" id="FZMO01000292">
    <property type="protein sequence ID" value="SNQ49691.1"/>
    <property type="molecule type" value="Genomic_DNA"/>
</dbReference>
<organism evidence="2 3">
    <name type="scientific">Frankia canadensis</name>
    <dbReference type="NCBI Taxonomy" id="1836972"/>
    <lineage>
        <taxon>Bacteria</taxon>
        <taxon>Bacillati</taxon>
        <taxon>Actinomycetota</taxon>
        <taxon>Actinomycetes</taxon>
        <taxon>Frankiales</taxon>
        <taxon>Frankiaceae</taxon>
        <taxon>Frankia</taxon>
    </lineage>
</organism>
<sequence length="92" mass="10519">MPPRLEQRPLVEPERPVPSHRVRQALDHRPLRIQPGRPGDDERRVEVAGVGQHARMLRRLPGQAGERDLPYRSTGTKRTLNPHAKITIRDAT</sequence>
<gene>
    <name evidence="2" type="ORF">FRACA_3610004</name>
</gene>
<feature type="region of interest" description="Disordered" evidence="1">
    <location>
        <begin position="60"/>
        <end position="92"/>
    </location>
</feature>